<organism evidence="1 2">
    <name type="scientific">Smallanthus sonchifolius</name>
    <dbReference type="NCBI Taxonomy" id="185202"/>
    <lineage>
        <taxon>Eukaryota</taxon>
        <taxon>Viridiplantae</taxon>
        <taxon>Streptophyta</taxon>
        <taxon>Embryophyta</taxon>
        <taxon>Tracheophyta</taxon>
        <taxon>Spermatophyta</taxon>
        <taxon>Magnoliopsida</taxon>
        <taxon>eudicotyledons</taxon>
        <taxon>Gunneridae</taxon>
        <taxon>Pentapetalae</taxon>
        <taxon>asterids</taxon>
        <taxon>campanulids</taxon>
        <taxon>Asterales</taxon>
        <taxon>Asteraceae</taxon>
        <taxon>Asteroideae</taxon>
        <taxon>Heliantheae alliance</taxon>
        <taxon>Millerieae</taxon>
        <taxon>Smallanthus</taxon>
    </lineage>
</organism>
<proteinExistence type="predicted"/>
<comment type="caution">
    <text evidence="1">The sequence shown here is derived from an EMBL/GenBank/DDBJ whole genome shotgun (WGS) entry which is preliminary data.</text>
</comment>
<reference evidence="1 2" key="2">
    <citation type="journal article" date="2022" name="Mol. Ecol. Resour.">
        <title>The genomes of chicory, endive, great burdock and yacon provide insights into Asteraceae paleo-polyploidization history and plant inulin production.</title>
        <authorList>
            <person name="Fan W."/>
            <person name="Wang S."/>
            <person name="Wang H."/>
            <person name="Wang A."/>
            <person name="Jiang F."/>
            <person name="Liu H."/>
            <person name="Zhao H."/>
            <person name="Xu D."/>
            <person name="Zhang Y."/>
        </authorList>
    </citation>
    <scope>NUCLEOTIDE SEQUENCE [LARGE SCALE GENOMIC DNA]</scope>
    <source>
        <strain evidence="2">cv. Yunnan</strain>
        <tissue evidence="1">Leaves</tissue>
    </source>
</reference>
<accession>A0ACB9K333</accession>
<evidence type="ECO:0000313" key="2">
    <source>
        <dbReference type="Proteomes" id="UP001056120"/>
    </source>
</evidence>
<evidence type="ECO:0000313" key="1">
    <source>
        <dbReference type="EMBL" id="KAI3826674.1"/>
    </source>
</evidence>
<reference evidence="2" key="1">
    <citation type="journal article" date="2022" name="Mol. Ecol. Resour.">
        <title>The genomes of chicory, endive, great burdock and yacon provide insights into Asteraceae palaeo-polyploidization history and plant inulin production.</title>
        <authorList>
            <person name="Fan W."/>
            <person name="Wang S."/>
            <person name="Wang H."/>
            <person name="Wang A."/>
            <person name="Jiang F."/>
            <person name="Liu H."/>
            <person name="Zhao H."/>
            <person name="Xu D."/>
            <person name="Zhang Y."/>
        </authorList>
    </citation>
    <scope>NUCLEOTIDE SEQUENCE [LARGE SCALE GENOMIC DNA]</scope>
    <source>
        <strain evidence="2">cv. Yunnan</strain>
    </source>
</reference>
<sequence>MCSPFPFFVHPETQIRVSICTLCSFSNKKTTVRLWVDDGAIAVLIDGGDSGGGGAHGVTGLDGCCNGCGHFSDSIPVPLFRQNQRVLRFVLGFSSC</sequence>
<dbReference type="EMBL" id="CM042018">
    <property type="protein sequence ID" value="KAI3826674.1"/>
    <property type="molecule type" value="Genomic_DNA"/>
</dbReference>
<name>A0ACB9K333_9ASTR</name>
<protein>
    <submittedName>
        <fullName evidence="1">Uncharacterized protein</fullName>
    </submittedName>
</protein>
<keyword evidence="2" id="KW-1185">Reference proteome</keyword>
<dbReference type="Proteomes" id="UP001056120">
    <property type="component" value="Linkage Group LG01"/>
</dbReference>
<gene>
    <name evidence="1" type="ORF">L1987_00726</name>
</gene>